<dbReference type="InterPro" id="IPR002213">
    <property type="entry name" value="UDP_glucos_trans"/>
</dbReference>
<dbReference type="EMBL" id="CAJRGZ010000018">
    <property type="protein sequence ID" value="CAG5158165.1"/>
    <property type="molecule type" value="Genomic_DNA"/>
</dbReference>
<evidence type="ECO:0000259" key="3">
    <source>
        <dbReference type="Pfam" id="PF03033"/>
    </source>
</evidence>
<keyword evidence="1" id="KW-0808">Transferase</keyword>
<name>A0A8J2N5P4_9PLEO</name>
<proteinExistence type="predicted"/>
<dbReference type="GO" id="GO:0005975">
    <property type="term" value="P:carbohydrate metabolic process"/>
    <property type="evidence" value="ECO:0007669"/>
    <property type="project" value="InterPro"/>
</dbReference>
<evidence type="ECO:0000259" key="4">
    <source>
        <dbReference type="Pfam" id="PF06722"/>
    </source>
</evidence>
<organism evidence="5 6">
    <name type="scientific">Alternaria atra</name>
    <dbReference type="NCBI Taxonomy" id="119953"/>
    <lineage>
        <taxon>Eukaryota</taxon>
        <taxon>Fungi</taxon>
        <taxon>Dikarya</taxon>
        <taxon>Ascomycota</taxon>
        <taxon>Pezizomycotina</taxon>
        <taxon>Dothideomycetes</taxon>
        <taxon>Pleosporomycetidae</taxon>
        <taxon>Pleosporales</taxon>
        <taxon>Pleosporineae</taxon>
        <taxon>Pleosporaceae</taxon>
        <taxon>Alternaria</taxon>
        <taxon>Alternaria sect. Ulocladioides</taxon>
    </lineage>
</organism>
<dbReference type="InterPro" id="IPR050426">
    <property type="entry name" value="Glycosyltransferase_28"/>
</dbReference>
<dbReference type="AlphaFoldDB" id="A0A8J2N5P4"/>
<sequence>MPLDFSRKHKRGEYRDGKAQGTGRVNTFGQVAIQFHKNTTDVRYWFDTVQKDAAVCRPARCAKPRRGSTALVDEFISDKTSNIGAPQLNIAIHICGSRGDVQPFIPIAKLLQAPPHCHRVRICTHPAFKDFVESNGVEFFSIGGDPEALMAYMVKNPGLLPNMQSIKAGDIGKRRKEMAEMMDGTWRSCVEAGDGMGEKVPALNVDAPEDLFIADAIIANPPSMGHIHCAEKLGIPLHMVFTMPWSPTKAFHHPLAAMEYGEVEMSVANYFSFSIMELLTWQGLGDVINKFRTQTLHLDAISPLWGHHLLTRLRVPYSYLWSQALIPRPPDWGSHINITGFSFLEAGSGYTPPEDLVEYLGKGPPPVYIGFGSIVVDDPVALTKLIFDAVKLAKVRAIVSKGWGGVGVGDVPDDVYLIGNCPHDWLFQRVLCVVHHGGAGTTAAGIALGRPTVVVPFFGDQPFWGQMIAKAGAGPMPIPFKQMTAESLAKSITFALQESVKVAVQKMAESIAEEDGAGDTMRDFEQRLDIDGMRCHICPERLAIWRDKQTGAHLSGFAASALAEQRLLDLRHLRLLQHRHYYTHEGAEGPLTGVVAAFGGLIASLGTDTAEFSQRLKKRPRDTDNEFSRGTLKSDEPDEVSVEKGITSKHFHHLAYRMAAKSCDEDYTHNFEKPQSHPGITALREKVAARKAKGGRGYQITSATAHYVGDLAATGAKAPVALFYNVANGFRNLPSYAIHNDPARRRDEITGFGSGCKLAGKELVLGFGDALLGIVRHPYLGAKQEGALGFGKGIGRGLGGLYCHSMAAIFGLPGYFLKGVEKGLLARHLTTLQAEIFFIQLRRSAVSYRGATDAEKAEVVAKWAELRFSMSKY</sequence>
<keyword evidence="6" id="KW-1185">Reference proteome</keyword>
<feature type="domain" description="Glycosyltransferase family 28 N-terminal" evidence="3">
    <location>
        <begin position="90"/>
        <end position="251"/>
    </location>
</feature>
<dbReference type="Proteomes" id="UP000676310">
    <property type="component" value="Unassembled WGS sequence"/>
</dbReference>
<protein>
    <recommendedName>
        <fullName evidence="7">Sterol 3-beta-glucosyltransferase</fullName>
    </recommendedName>
</protein>
<dbReference type="InterPro" id="IPR004276">
    <property type="entry name" value="GlycoTrans_28_N"/>
</dbReference>
<comment type="caution">
    <text evidence="5">The sequence shown here is derived from an EMBL/GenBank/DDBJ whole genome shotgun (WGS) entry which is preliminary data.</text>
</comment>
<dbReference type="Pfam" id="PF06722">
    <property type="entry name" value="EryCIII-like_C"/>
    <property type="match status" value="1"/>
</dbReference>
<dbReference type="OrthoDB" id="5835829at2759"/>
<reference evidence="5" key="1">
    <citation type="submission" date="2021-05" db="EMBL/GenBank/DDBJ databases">
        <authorList>
            <person name="Stam R."/>
        </authorList>
    </citation>
    <scope>NUCLEOTIDE SEQUENCE</scope>
    <source>
        <strain evidence="5">CS162</strain>
    </source>
</reference>
<dbReference type="CDD" id="cd03784">
    <property type="entry name" value="GT1_Gtf-like"/>
    <property type="match status" value="1"/>
</dbReference>
<dbReference type="PANTHER" id="PTHR48050:SF13">
    <property type="entry name" value="STEROL 3-BETA-GLUCOSYLTRANSFERASE UGT80A2"/>
    <property type="match status" value="1"/>
</dbReference>
<feature type="region of interest" description="Disordered" evidence="2">
    <location>
        <begin position="613"/>
        <end position="639"/>
    </location>
</feature>
<evidence type="ECO:0008006" key="7">
    <source>
        <dbReference type="Google" id="ProtNLM"/>
    </source>
</evidence>
<feature type="domain" description="Erythromycin biosynthesis protein CIII-like C-terminal" evidence="4">
    <location>
        <begin position="407"/>
        <end position="512"/>
    </location>
</feature>
<feature type="compositionally biased region" description="Basic and acidic residues" evidence="2">
    <location>
        <begin position="621"/>
        <end position="635"/>
    </location>
</feature>
<dbReference type="InterPro" id="IPR010610">
    <property type="entry name" value="EryCIII-like_C"/>
</dbReference>
<gene>
    <name evidence="5" type="ORF">ALTATR162_LOCUS5017</name>
</gene>
<dbReference type="GO" id="GO:0016906">
    <property type="term" value="F:sterol 3-beta-glucosyltransferase activity"/>
    <property type="evidence" value="ECO:0007669"/>
    <property type="project" value="UniProtKB-ARBA"/>
</dbReference>
<accession>A0A8J2N5P4</accession>
<dbReference type="Gene3D" id="3.40.50.2000">
    <property type="entry name" value="Glycogen Phosphorylase B"/>
    <property type="match status" value="2"/>
</dbReference>
<dbReference type="Pfam" id="PF03033">
    <property type="entry name" value="Glyco_transf_28"/>
    <property type="match status" value="1"/>
</dbReference>
<dbReference type="FunFam" id="3.40.50.2000:FF:000268">
    <property type="entry name" value="Glycosyltransferase family 1 protein"/>
    <property type="match status" value="1"/>
</dbReference>
<dbReference type="PANTHER" id="PTHR48050">
    <property type="entry name" value="STEROL 3-BETA-GLUCOSYLTRANSFERASE"/>
    <property type="match status" value="1"/>
</dbReference>
<feature type="region of interest" description="Disordered" evidence="2">
    <location>
        <begin position="1"/>
        <end position="21"/>
    </location>
</feature>
<evidence type="ECO:0000313" key="6">
    <source>
        <dbReference type="Proteomes" id="UP000676310"/>
    </source>
</evidence>
<dbReference type="FunFam" id="3.40.50.2000:FF:000009">
    <property type="entry name" value="Sterol 3-beta-glucosyltransferase UGT80A2"/>
    <property type="match status" value="1"/>
</dbReference>
<dbReference type="GeneID" id="67016749"/>
<evidence type="ECO:0000313" key="5">
    <source>
        <dbReference type="EMBL" id="CAG5158165.1"/>
    </source>
</evidence>
<dbReference type="RefSeq" id="XP_043168568.1">
    <property type="nucleotide sequence ID" value="XM_043312633.1"/>
</dbReference>
<dbReference type="SUPFAM" id="SSF53756">
    <property type="entry name" value="UDP-Glycosyltransferase/glycogen phosphorylase"/>
    <property type="match status" value="1"/>
</dbReference>
<evidence type="ECO:0000256" key="2">
    <source>
        <dbReference type="SAM" id="MobiDB-lite"/>
    </source>
</evidence>
<evidence type="ECO:0000256" key="1">
    <source>
        <dbReference type="ARBA" id="ARBA00022679"/>
    </source>
</evidence>